<dbReference type="PROSITE" id="PS00019">
    <property type="entry name" value="ACTININ_1"/>
    <property type="match status" value="1"/>
</dbReference>
<dbReference type="CDD" id="cd00176">
    <property type="entry name" value="SPEC"/>
    <property type="match status" value="3"/>
</dbReference>
<dbReference type="SUPFAM" id="SSF47576">
    <property type="entry name" value="Calponin-homology domain, CH-domain"/>
    <property type="match status" value="1"/>
</dbReference>
<dbReference type="FunFam" id="1.10.418.10:FF:000050">
    <property type="entry name" value="nesprin-2 isoform X2"/>
    <property type="match status" value="1"/>
</dbReference>
<dbReference type="Pfam" id="PF00435">
    <property type="entry name" value="Spectrin"/>
    <property type="match status" value="3"/>
</dbReference>
<dbReference type="PANTHER" id="PTHR14514">
    <property type="entry name" value="PKA ANCHORING PROTEIN"/>
    <property type="match status" value="1"/>
</dbReference>
<evidence type="ECO:0000259" key="20">
    <source>
        <dbReference type="PROSITE" id="PS51049"/>
    </source>
</evidence>
<evidence type="ECO:0000256" key="5">
    <source>
        <dbReference type="ARBA" id="ARBA00022553"/>
    </source>
</evidence>
<dbReference type="SMART" id="SM01249">
    <property type="entry name" value="KASH"/>
    <property type="match status" value="1"/>
</dbReference>
<comment type="subcellular location">
    <subcellularLocation>
        <location evidence="1">Cytoplasm</location>
        <location evidence="1">Cytoskeleton</location>
    </subcellularLocation>
    <subcellularLocation>
        <location evidence="2">Nucleus outer membrane</location>
        <topology evidence="2">Single-pass type IV membrane protein</topology>
        <orientation evidence="2">Cytoplasmic side</orientation>
    </subcellularLocation>
</comment>
<keyword evidence="12" id="KW-0009">Actin-binding</keyword>
<feature type="coiled-coil region" evidence="16">
    <location>
        <begin position="4814"/>
        <end position="4869"/>
    </location>
</feature>
<feature type="coiled-coil region" evidence="16">
    <location>
        <begin position="6344"/>
        <end position="6378"/>
    </location>
</feature>
<feature type="region of interest" description="Disordered" evidence="17">
    <location>
        <begin position="925"/>
        <end position="968"/>
    </location>
</feature>
<evidence type="ECO:0000256" key="9">
    <source>
        <dbReference type="ARBA" id="ARBA00023054"/>
    </source>
</evidence>
<organism evidence="21 22">
    <name type="scientific">Menidia menidia</name>
    <name type="common">Atlantic silverside</name>
    <dbReference type="NCBI Taxonomy" id="238744"/>
    <lineage>
        <taxon>Eukaryota</taxon>
        <taxon>Metazoa</taxon>
        <taxon>Chordata</taxon>
        <taxon>Craniata</taxon>
        <taxon>Vertebrata</taxon>
        <taxon>Euteleostomi</taxon>
        <taxon>Actinopterygii</taxon>
        <taxon>Neopterygii</taxon>
        <taxon>Teleostei</taxon>
        <taxon>Neoteleostei</taxon>
        <taxon>Acanthomorphata</taxon>
        <taxon>Ovalentaria</taxon>
        <taxon>Atherinomorphae</taxon>
        <taxon>Atheriniformes</taxon>
        <taxon>Atherinopsidae</taxon>
        <taxon>Menidiinae</taxon>
        <taxon>Menidia</taxon>
    </lineage>
</organism>
<feature type="coiled-coil region" evidence="16">
    <location>
        <begin position="1545"/>
        <end position="1582"/>
    </location>
</feature>
<keyword evidence="8 18" id="KW-1133">Transmembrane helix</keyword>
<dbReference type="FunFam" id="1.20.58.60:FF:000073">
    <property type="entry name" value="Nesprin-1 isoform 1"/>
    <property type="match status" value="1"/>
</dbReference>
<feature type="coiled-coil region" evidence="16">
    <location>
        <begin position="5501"/>
        <end position="5552"/>
    </location>
</feature>
<dbReference type="Gene3D" id="1.10.418.10">
    <property type="entry name" value="Calponin-like domain"/>
    <property type="match status" value="2"/>
</dbReference>
<dbReference type="EMBL" id="CAJRST010002224">
    <property type="protein sequence ID" value="CAG5866901.1"/>
    <property type="molecule type" value="Genomic_DNA"/>
</dbReference>
<evidence type="ECO:0000256" key="18">
    <source>
        <dbReference type="SAM" id="Phobius"/>
    </source>
</evidence>
<feature type="compositionally biased region" description="Basic and acidic residues" evidence="17">
    <location>
        <begin position="1152"/>
        <end position="1162"/>
    </location>
</feature>
<evidence type="ECO:0000256" key="14">
    <source>
        <dbReference type="ARBA" id="ARBA00023242"/>
    </source>
</evidence>
<feature type="compositionally biased region" description="Polar residues" evidence="17">
    <location>
        <begin position="5105"/>
        <end position="5120"/>
    </location>
</feature>
<evidence type="ECO:0000256" key="8">
    <source>
        <dbReference type="ARBA" id="ARBA00022989"/>
    </source>
</evidence>
<feature type="topological domain" description="Perinuclear space" evidence="15">
    <location>
        <begin position="7713"/>
        <end position="7742"/>
    </location>
</feature>
<evidence type="ECO:0000313" key="21">
    <source>
        <dbReference type="EMBL" id="CAG5866901.1"/>
    </source>
</evidence>
<feature type="region of interest" description="Disordered" evidence="17">
    <location>
        <begin position="7661"/>
        <end position="7680"/>
    </location>
</feature>
<feature type="coiled-coil region" evidence="16">
    <location>
        <begin position="6065"/>
        <end position="6128"/>
    </location>
</feature>
<comment type="similarity">
    <text evidence="3">Belongs to the nesprin family.</text>
</comment>
<feature type="domain" description="KASH" evidence="20">
    <location>
        <begin position="7683"/>
        <end position="7742"/>
    </location>
</feature>
<evidence type="ECO:0000259" key="19">
    <source>
        <dbReference type="PROSITE" id="PS50021"/>
    </source>
</evidence>
<dbReference type="SMART" id="SM00033">
    <property type="entry name" value="CH"/>
    <property type="match status" value="2"/>
</dbReference>
<feature type="topological domain" description="Cytoplasmic" evidence="15">
    <location>
        <begin position="1"/>
        <end position="7691"/>
    </location>
</feature>
<keyword evidence="7" id="KW-0677">Repeat</keyword>
<evidence type="ECO:0000256" key="3">
    <source>
        <dbReference type="ARBA" id="ARBA00008619"/>
    </source>
</evidence>
<evidence type="ECO:0000256" key="15">
    <source>
        <dbReference type="PROSITE-ProRule" id="PRU00385"/>
    </source>
</evidence>
<dbReference type="FunFam" id="1.20.58.60:FF:000115">
    <property type="entry name" value="nesprin-2 isoform X2"/>
    <property type="match status" value="1"/>
</dbReference>
<dbReference type="Pfam" id="PF00307">
    <property type="entry name" value="CH"/>
    <property type="match status" value="2"/>
</dbReference>
<dbReference type="InterPro" id="IPR002017">
    <property type="entry name" value="Spectrin_repeat"/>
</dbReference>
<evidence type="ECO:0000256" key="6">
    <source>
        <dbReference type="ARBA" id="ARBA00022692"/>
    </source>
</evidence>
<keyword evidence="22" id="KW-1185">Reference proteome</keyword>
<evidence type="ECO:0000256" key="12">
    <source>
        <dbReference type="ARBA" id="ARBA00023203"/>
    </source>
</evidence>
<feature type="coiled-coil region" evidence="16">
    <location>
        <begin position="3906"/>
        <end position="3937"/>
    </location>
</feature>
<feature type="compositionally biased region" description="Basic and acidic residues" evidence="17">
    <location>
        <begin position="5233"/>
        <end position="5247"/>
    </location>
</feature>
<feature type="coiled-coil region" evidence="16">
    <location>
        <begin position="3023"/>
        <end position="3057"/>
    </location>
</feature>
<keyword evidence="11" id="KW-1015">Disulfide bond</keyword>
<feature type="region of interest" description="Disordered" evidence="17">
    <location>
        <begin position="1146"/>
        <end position="1190"/>
    </location>
</feature>
<feature type="coiled-coil region" evidence="16">
    <location>
        <begin position="2839"/>
        <end position="2901"/>
    </location>
</feature>
<feature type="coiled-coil region" evidence="16">
    <location>
        <begin position="599"/>
        <end position="633"/>
    </location>
</feature>
<feature type="region of interest" description="Disordered" evidence="17">
    <location>
        <begin position="5233"/>
        <end position="5268"/>
    </location>
</feature>
<dbReference type="Proteomes" id="UP000677803">
    <property type="component" value="Unassembled WGS sequence"/>
</dbReference>
<dbReference type="Pfam" id="PF25034">
    <property type="entry name" value="Spectrin_SYNE1"/>
    <property type="match status" value="1"/>
</dbReference>
<evidence type="ECO:0000256" key="7">
    <source>
        <dbReference type="ARBA" id="ARBA00022737"/>
    </source>
</evidence>
<feature type="coiled-coil region" evidence="16">
    <location>
        <begin position="1852"/>
        <end position="1905"/>
    </location>
</feature>
<feature type="region of interest" description="Disordered" evidence="17">
    <location>
        <begin position="5314"/>
        <end position="5335"/>
    </location>
</feature>
<dbReference type="InterPro" id="IPR036872">
    <property type="entry name" value="CH_dom_sf"/>
</dbReference>
<dbReference type="PROSITE" id="PS51049">
    <property type="entry name" value="KASH"/>
    <property type="match status" value="1"/>
</dbReference>
<dbReference type="PROSITE" id="PS50021">
    <property type="entry name" value="CH"/>
    <property type="match status" value="2"/>
</dbReference>
<feature type="coiled-coil region" evidence="16">
    <location>
        <begin position="1334"/>
        <end position="1397"/>
    </location>
</feature>
<feature type="transmembrane region" description="Helical" evidence="18">
    <location>
        <begin position="7692"/>
        <end position="7712"/>
    </location>
</feature>
<feature type="coiled-coil region" evidence="16">
    <location>
        <begin position="3268"/>
        <end position="3302"/>
    </location>
</feature>
<dbReference type="SMART" id="SM00150">
    <property type="entry name" value="SPEC"/>
    <property type="match status" value="12"/>
</dbReference>
<sequence>MSAELDSGDGQMERGSIPLDIDNVHMLLQVEQEQIQKRTFTNWVNAQLAKRRPPCRVLDLFNDFRDGSKLLDLLEAMSGQHFSRERGRGMFQHRSNIEKALSFLQKKSIKLVNINIPDIIDGKPSIILGLIWTIILQYHIEELASCLSFDSRQSSMESLASLDTRSTLSSRSASSSPVPPKGSALHNRFRVSAKKALLLWVREQCHKAGCTINVKDFKASWRSGVVFLAILHALRPDVVDLSKAKTRSNKQNLKEAFLIAEKELRIPKLLEPDDVDVRDPDEKSIMTYVAQFLQYSRDMPVAEEEMQTHYLTPPKSSSPINLPLHYTPAISASPLRQATADQKAKEVTHWLVQAYEELLEGWDSTEGESYSERYHVFQTFLVSFNEQRRPIMPLLTAMRRTSKLSEEQRALREAWDSLSEKLREYKTELDMSLPPLLDTVARWLLKTEGVLAEEQGDPQDHGCAADEAREKQELLKVCLEEMPQQMRTFQSFQNMDEYGNLMVPTDKMDELKRRFTSVRVTAKYHGIKLEYWEHRHTVLDLLGQIRSKLHVWKGPYISPEAVRLLLQEWNDLVNTQGLPSLLEAALRKLKQISEKYSSKSALAADYHQVSKQVKQLEEETARALEELTRAKGIMGHVMSAWETYRDCLSSLQAWLEQGSVTHSHGIRPLVPSESMAEWGTRHAQLNEVGHLLIESTAPATSRSVTEELRKLNMHWAEFVKKNMSESQELSADIQANAPDLQALIREATLILKEPLETMAGPLRTYRKRLQFIIGKIKQVDIDALVPSPDCSSDQLRKLRLATPEVMQTLFEAEQVCAELQHSVSGLDSRLAELLHWEMEARELYQQLRSTDRKQKQSSQDPRARVIISRGLQLEGQVVTEEQDLQVIVITKQKSSPLQYLLASSMQERIQAAVAQSQEAIGMLSSMGSRRDKSRSPTEAGPPSKVLRESNTEQPSQRPVTVLPETPLETPDICIKPPALAQAPVQAYTEAYYKAQALARNGFEEAKHCLQAHIMEAITVFKDKRFSAEQASVKENTLRALDPELLDEFLRAAKGMEAFCTPAQLGDMEFFTQSVRTQWEACFSRDFSEAGQHLEALKELCDTLSPEDAHRLAQTQLMECEKRLAAIQRQFSGDKDTSHPDSRIQLAFSEDPTTQKEPKKANDKPQPIAEVSQVTMPTTAEERREVEKQTSVEEVSKKDIFERYENCKRTLQTQMAKNEHSFKDVPSDSVSLKGLHTRLQEIQFLRQETESLWSEYTNQCSQCTQMSGDVSVEQEKIELQEQWRSQQANLQRRGSSLSAALRQIDSTENHMVDFVDRLDRYLRQPKDITGFTLANTNILKDIKELDDNIQNELDQLFRLNPESSDLDPRECFPLTREVETHKASLDQLRQQVRKSEAAARALDRFLMSLRTVDEDISGVQGAPCSDSVLLQDCRSKLALIRQSIDSLKEKAPQLDLLLQGARLTVTRDGIPASCLDMVNALLRRLEEADTGLASQQRGLQKETQSKSLGLRKRALLGELKRLLETIEKQSLKESTMPAVQHKLRALSDLESQLQAQHSELHSLRELQEKEGGGEDLLQELEAQWNETQTSFFERKKQCNVLLELLKKYQTCRSHLSNTIQKAEQTITDQASYMGKDNLQRSMTKVSVIKEELGCLGEQMEEMRGVCKQLQSELKKFPECSQTLFEAEAHILMDNWLDVTEKTDAFMDNLRVGLELWEKQLMLGGEVDSWAGAKLSLFAESHPFHNEKQVLAMRDEIHANEENITHFHKKSVEIQEMLQSQEAPLELQVMETNLRKRMEQVKELFTDCTDVFEELIAVRKHLSDKIEECQTAVEHIQSCLSKLNASDTKVEAHIQDLCEDLESQEKQAEAVLKEVGLVSSVASPRVLEELSVDCTKLKEAISRTKDMIHLKREEGEKGLLKVINDERQSFEEWFQDLQLSVNECFENPESRTDVEISVQRLHGFLKSHDTKRRLDQLKDQIDRGSKQFPPQQLSELNNWLKEQKEEVDTFKTHCHNRQKQMDSLLDDLNCLQKQHDSFREWLQNKEKQSLVPENVKFLLQDLHHESDRAETLSELLASIRRQGVRADNLLKDGDNLIQRYRNLEARLQKQADAQKAVQEEFQKLKNQAESTVAWISDLLQPITFPGRKTEMEIKSTALAVLNSKSKGESEIHYLRRQLETLCKQESLEGSKKQEAQLFVRDAEEQWRSALQAAEEAVHKAETQIILNKANDAFQTENESFQSWIKDQNDSLGANMQTEEKKRILQTILSSRPDGESKLQDLKQKFQILCNSEGLNDDRRQEIRDAVKHAEEQWSKVLHSAEEGLIHVEKEAASERDFDAFKNQNETIRSWIRQQRQRVLDLSSLMQFEERLQISQAVMASESEGDSKLLDLNRQSESLCERIEESRKLEIEQLLNNTEQQWRTVLQSARQAELRCLSDDFESQSKHAESWIRDKQQKLNSVGSHKTPEQRCRTAQTLLTSRPEGDYQVNNLRRRGQSLCDHQDADEGRNAQVQQAVKDIEEQWRAVLQAAKQVEAAAEAEISQESERKMLELREFNTHQQGVTHWLEVIQQQLESLSSLTNAEDRLRAAEAVMSLKPEGDLKLQELRRQAQSLCDQDFEERKKREVQQQTKDTEERWLRILQAARQAVSQTERQCVLDGQVKDFQVLRGIVWAWLEEKKQNLISLDNQTNQEEAINTAQKILSSKPEGDSKLTELRRQSQSLADQEDLEEHTKREAQQAVQDSEEEWKIILQTAENNLKKAEIQYSLSKELESFWTQENNTKTWVEDMQTKADSMGEGTQGTKAQIEEQLNTARVILSSKSNVATQVTELKRRAQSICDHRDLEKNKRDELQQIVRNTEAKWTTIVHIAEERQRELQGVVERLVSSQHKRDQAEACLAELQKQTDNLPCVFPWPGLGERRQAVEQARILLDKSVALAPVLSDVRAQATELFEITQDQSWQVPAWATEENIPALLKKLTDAVENLEQGILTERHCTLLIEQHQAAQDWLREQVKGLGPPPVDKNGLHSAANNLKALLQTVDREQREMKELDSSKDSLLRLCTPGGQDALNLEVSHLHNLCANSEREVKEHLTTCERRLEEMDCELAKMAQELKERAAALQWELRSLDQALSYSEPQDNIDQLKQHWNSLQNCEMSLQYLGVKVHDLYQEIMLLSSNNELPPETIRVVESLCQQHASLKSRLGEHQSSCSSNTARCLQDCLDALGKWNNSTPSDSISSVQGTLEEGEKLMNTLQEVLSHQQFLTACLEPECFERLQKEKSEILRELDLHKANLRQHLKELEQRSKEPVIQPPNEQEVLSDKISTESLQTIEKLSTDTVLVEETQLERPSSTESKATASVLMMENVVVEPLQKSAMNNIFSEIQKLARTGTISQLIEGKPLEDAPETLMTSTSDLDMRLSRLVSKVLSLKNCPAELSLTSMTRQLEEAQECRLLAQLQVSLFSELKEADTINRETLENMEDQWNAAAQDGAAVIHSKEAQLDLVTDYWTQTQTVNATVDKLSAELDAVQRSPQGNSQQEVEQLCYLQRSMEENRTVLGELLVTHTKLYLHLSQSDQEAAQMGLKTLQERWGALERRIESNLHHTKVHSEHSNSLLSELSSLQECIQKIQKDLETMSSSVGQWNCKDAQQLMQSNAEIKAAQQQCQHLQKLSEEFLLNSRWEIESKEIDHRLQDIKDKLSHSEELMSSKSKNSSNPIMEKIIIVMRDGLAWARETESDIEGRRKRVPLLPEEVHRQLRGLKKLQADVMAKQGQLESLVEEVTELFPQMDQVEEVPIVHSSLECLEELSKSTTEKLSKAMKEVETGLQTREKLFEQIADLDSWILTHLQSMAAGSSDSEPLSQVELGSKVHRIQQTQAEAERQAAICEAIYMTSKDIASDLSVTETCLHFDKIRNLQEDIRTINRKEKANKEELEELIKTIDSRKKNAVTVENSLRLILADLSKHRYPITRESLQALEPFKLLILEHKSQIDLLVPWIPREKSNELNSVISELQNKMISLEMKSKDHERYLNMRQCVEDLKEHIQEQVHQTKEESRDHKERYRLCHTLLNQFPLMRELCKETRSVLQIISSDLYPSQLTVEQQRLKQNEESLETWEMALCNNLRLVEWDVLKELDIESEKKAVEFFLLTTQKELQRPSLLEPDLTLIDKEYQGVLSLKKIVQSRTKVLEVLEQKKGNKDNQESQDLMTLKNTVLSQCDSQMENICHARGCLREYTYAVNEALRFLRDIEACILPPQGSAGPCCESLKETQQTLLTLEDLFQTHVERLQNHFVQQTCLSPQKLEQLQQNILSQLLVKKSTLQAKCHVRLECLNRCAEQHSTFSKSYDEIIQRLTNVEIRLLEVISQKVSCLAECTVQKEKFTMLSEEMESLLKNLEGLKEWCPEQSCRGCREVTVTTLWRRVSRLHHYTQELVARSKQKVTEWLDITNSVEKASMELEQVEAELPDGSKLKASTEELQDLLHSWEQYQDALDCEHRALCALELRTAKLLTVPVPVEQAHSTILCQQLQEMQGRYDSVRQRGSEGVLAVKLELEERDKLREELQVVRVWVEAADSLLSDMEECSSTEELQDIYSQLFVQKALLQQIMENIKMKYSDMSCLAPVEIQSQLQEVSKSMEHVEAKVGEAMEKSGPVHQLGAKLSEIQAGLRSVQKRLEERSPSVIEAKFTQKRAWDELDMWHSRLASLEVDMQDLEKPEEALGLTERLVEVQELHSSLAKQAEQRTTLLSKIHTWLQEHKEMINSSKSWMAEAESWLSAPCTYTTAKCLSSHVNALQLVLDDAAQIRATLQGFSSVLKEMSQVCDVTTLQEQLNEAERKVADVQDSFSAPLSQLEHAAAEVEAIESEVKRMENDVAEIKALLSSPETFPKPKEDSLQEIELRIQSMSTTIAEIQKCKPGLCLPEKAEETLTVFNVVGQLQTLLLELEKKVPALFIQQPPTPDPTKMSAKLQKPTSEEAEEEQGQIRVVHLEEDVLKRSGGTLQTVEQSSPEQRQSRTLNYSQQKQHQGVLQAGETPETKTNEGPKVEDFGGSVMWWLWDAFLGASPEVPAIVVSENDDTASGQSTEQTEEDKKGVLQDVEGAEASSSEVLSKPVGTVRTQSLPESMGSQPEPSSHEPVLHECLGRVCELELWLLKAQRSLFSAGDPGSAAMQGNVEQQLLTCQEMFLEIEEKVARLSALSSVADQQQLSELGAVGSQQAAAEQLASKLEHVKASLMSFQQLLQDKNGEEEPISSRDTPEQKTFTLPEHHPKSKLKRSSSVQEIFTSPRNKLLRQSSLQQQKELELELAEQRGLTLAIARQGSRVQLYSPESDDQSQPLPRSLSAEADVEEAQKKWDRLHSQLLALEESCLLPPSEVTDSSMKGWDGTAGHIIGTKNLKELQTYISYLRELGHTSAKLLNQASPIEDAHHTLDEGLFNVLHGAFLSLSSINSQLLPTSEGNHEENTQLRLLHMESLSAELVTLGSELVSQGSKVSRLLGSDVVQQCVDDLSRVLSVVRATLSKSEKQLRELQEDTAEKRAGVQMQESLQQQAEQANYLLDNADQSNLSASLIDKASQLQGELDTLLGGVRCHCEELKSKVCLEQLFQQLVHGLEELLSLGSERITRQPDMELHSRAQLQQQLHSHTKFFKLLGYRIHVLQYLNTRVPDTTLKRRGDVLMGLQDKVDWLQQRGLEKGIRMQETLQMWSQWEEDSFWADSQLKTIEATFPCIQWTNDHEEQVSQNIAVYQELHSVLKDIKVRFSLMLELGQKLSRVGCGGVSVSTLALETRWNSLHRRLEQEHSSFDKMRKLRSRFLLDSPALASWMAGARESANKLSQATVSFIEPVNVQQRRDLFLQSVDLTKDLKAKTQLRLVLMHTLTELVELGEAEADPFKTRLEQLESEWSSLVADITAIQHSLHKFWMEGLTQQAALLELQAFLTEAESQLKEHHTSISQNLCTDSVLTTVHNYCKECQIETSAHQATVDYINQPLKSYTTGNSRHENNQYAEEQGRLNYQWQYFEKNLETQIQGMKQELRDRRELDALLQQINSWITDQNLWIDSVQAPSSQTELHKSLSICQDLEEKIEQKHAALRELRDKICSKKDISSCDYTSNTEKSIQACAALTQQNESLKRRLIHAQNLWNTVDEKQKYMMLKTIRISQTVECYCSPQLSLQAQMRLHEKLKLLLEETQSSEAEWDELSQITLSLSGIISPGAVVILAQWLDRQRECWNEVAGALSGQLLMSQRILVVWEVYAQVTESLSKQLQTLQGEVSSVLNAISVQDNTVDMVTVNIHNVQSLLDRSNTVQSDLEWLLKASKDLIGHLEPAAVGLVQSETRLLSRGFLQLSQQLSGRLGQLQEELKQRQEFENALESLEGNLVVWQQRLENVAQTDKSGLLELSSLSADLDVLNELSCSLTLGDAAARRLQRLNRCWSNASVAAEEACSEHQVEALRQQTFEQKCESWMSFLQRMEDGLAVDVSGSYLGLRQQFCTHKRFQAELSTGHQILHSVITEALHLLQKGEVEDRSDFILKLAQLREHWQGALQRTDQRRSLVEGLLKHWHLYGHSLRKLQRFLSETQTLLPPVGPARYSLQQLRRSFQDLQHTELLFQRYQSTFIHTLEVGRHLFSMGNEETQTQLQMDLGTLQEEWDSLHSLLGRRMDLTEAIIKNWERCEAGIADSMLQLKDMKTRLNQSMPECDADLQSAEKFYKENEDSLEDWAESLTELSTMKTDLSQYIIADDVLLLQEQVEDLHCQWEELCVKVSLRKQEIADRLNAWIIFNEKNKELCEWLTQMENKVAHNSDLNIEEMVEKLKKDCMEEINLFSENKTHLKQLGEQLITASNKTKETEINEKLKDVNDRWQHLFDHIEARVRKLKETLVTVQQLDKNMSNLRTWLSRIEAELAKPVVYDVCHSDEIQRKLSEQQDLQRDIEQHTESVASVLTLCDVLLHDADACGSDLENDSIQQTTRSLDRRWRNICAMSMERRMRIEETWRLWCKFLDDYSRFEDWLRAAELTAASPDSANVLYTSAKEELKKFEAFQRQVHERLTQLELVNKQYRRLARENRTDAASKIKVMVHDGNQRWDFLQRRVAAVLRRLKHFTSQREDFEGTREGILVWLTEMDLQLTNVEHFSESDIEDKMRQMNGFQQEITLNTNKIDALIVFGENLIQKSSPLDAVLIEDELEELHSYCQEVFGRVARFHHRLVNRRPVLDEEREMSDRDTDMDDTPDLNNRISWTEVKRKKEENEAPAAGGVSPGRPAMCQLLVPPPERSGRETPVSVDSIPLEWDHTVDVGGSSSHEDDEDATFFSSLSDVNVTENSDSFVKSTVRAMKAASVKSVTDPPSWHQPISPERKQVPREIIQNLSSSPTRIDCSPFHRQGYAKLMSECSGSINSVKRVKLLLNDDEELESAGLTSSTANKQTSTGVIERWELLQVQRFTNDSDIKQDLEQWQKLNSDLCDVTSWLGRVLPELERLQRIAPSTSIKDIEFNIKRLKEIQRTFNSYKCLMISVNLSGRHFLRGDSVELQELQEALTSTNQSWTQACSGLESWESKLHSALMQCQEFHEMLHTLLMWLSKAEGKLCAVNIEDQSVSPTSLLEHRDTLMALQEELRSRHQQVSALQDISSQLLLEASGEESVEAKEKVHVIGNKLHLLVRQAAAALTSVQGRMEAQSQAATVGLPGTKREERKDPSPQRPFLYRVLRAAFPLHLLVLMLLVLVCLVPLSDEDHSCTLSNNFARSFYPMLHYTNGPPPT</sequence>
<reference evidence="21" key="1">
    <citation type="submission" date="2021-05" db="EMBL/GenBank/DDBJ databases">
        <authorList>
            <person name="Tigano A."/>
        </authorList>
    </citation>
    <scope>NUCLEOTIDE SEQUENCE</scope>
</reference>
<dbReference type="PANTHER" id="PTHR14514:SF4">
    <property type="entry name" value="NESPRIN-2"/>
    <property type="match status" value="1"/>
</dbReference>
<dbReference type="FunFam" id="1.20.58.60:FF:000126">
    <property type="entry name" value="Spectrin repeat containing, nuclear envelope 1a"/>
    <property type="match status" value="1"/>
</dbReference>
<feature type="domain" description="Calponin-homology (CH)" evidence="19">
    <location>
        <begin position="191"/>
        <end position="297"/>
    </location>
</feature>
<evidence type="ECO:0000256" key="4">
    <source>
        <dbReference type="ARBA" id="ARBA00022490"/>
    </source>
</evidence>
<dbReference type="InterPro" id="IPR001715">
    <property type="entry name" value="CH_dom"/>
</dbReference>
<feature type="coiled-coil region" evidence="16">
    <location>
        <begin position="3088"/>
        <end position="3126"/>
    </location>
</feature>
<keyword evidence="14" id="KW-0539">Nucleus</keyword>
<keyword evidence="13" id="KW-0206">Cytoskeleton</keyword>
<keyword evidence="9 16" id="KW-0175">Coiled coil</keyword>
<feature type="region of interest" description="Disordered" evidence="17">
    <location>
        <begin position="5088"/>
        <end position="5124"/>
    </location>
</feature>
<evidence type="ECO:0000313" key="22">
    <source>
        <dbReference type="Proteomes" id="UP000677803"/>
    </source>
</evidence>
<dbReference type="GO" id="GO:0005640">
    <property type="term" value="C:nuclear outer membrane"/>
    <property type="evidence" value="ECO:0007669"/>
    <property type="project" value="UniProtKB-SubCell"/>
</dbReference>
<feature type="compositionally biased region" description="Basic and acidic residues" evidence="17">
    <location>
        <begin position="5024"/>
        <end position="5034"/>
    </location>
</feature>
<dbReference type="InterPro" id="IPR056887">
    <property type="entry name" value="SYNE1/2_dom"/>
</dbReference>
<evidence type="ECO:0000256" key="2">
    <source>
        <dbReference type="ARBA" id="ARBA00004605"/>
    </source>
</evidence>
<dbReference type="Pfam" id="PF25035">
    <property type="entry name" value="SYNE1"/>
    <property type="match status" value="1"/>
</dbReference>
<dbReference type="Pfam" id="PF10541">
    <property type="entry name" value="KASH"/>
    <property type="match status" value="1"/>
</dbReference>
<keyword evidence="10 15" id="KW-0472">Membrane</keyword>
<dbReference type="InterPro" id="IPR001589">
    <property type="entry name" value="Actinin_actin-bd_CS"/>
</dbReference>
<dbReference type="GO" id="GO:0003779">
    <property type="term" value="F:actin binding"/>
    <property type="evidence" value="ECO:0007669"/>
    <property type="project" value="UniProtKB-KW"/>
</dbReference>
<keyword evidence="6 15" id="KW-0812">Transmembrane</keyword>
<protein>
    <submittedName>
        <fullName evidence="21">(Atlantic silverside) hypothetical protein</fullName>
    </submittedName>
</protein>
<evidence type="ECO:0000256" key="1">
    <source>
        <dbReference type="ARBA" id="ARBA00004245"/>
    </source>
</evidence>
<evidence type="ECO:0000256" key="10">
    <source>
        <dbReference type="ARBA" id="ARBA00023136"/>
    </source>
</evidence>
<evidence type="ECO:0000256" key="17">
    <source>
        <dbReference type="SAM" id="MobiDB-lite"/>
    </source>
</evidence>
<feature type="region of interest" description="Disordered" evidence="17">
    <location>
        <begin position="2701"/>
        <end position="2729"/>
    </location>
</feature>
<accession>A0A8S4ARQ3</accession>
<evidence type="ECO:0000256" key="11">
    <source>
        <dbReference type="ARBA" id="ARBA00023157"/>
    </source>
</evidence>
<feature type="region of interest" description="Disordered" evidence="17">
    <location>
        <begin position="4943"/>
        <end position="4971"/>
    </location>
</feature>
<proteinExistence type="inferred from homology"/>
<evidence type="ECO:0000256" key="16">
    <source>
        <dbReference type="SAM" id="Coils"/>
    </source>
</evidence>
<keyword evidence="5" id="KW-0597">Phosphoprotein</keyword>
<feature type="region of interest" description="Disordered" evidence="17">
    <location>
        <begin position="4986"/>
        <end position="5034"/>
    </location>
</feature>
<feature type="coiled-coil region" evidence="16">
    <location>
        <begin position="2084"/>
        <end position="2125"/>
    </location>
</feature>
<feature type="compositionally biased region" description="Basic and acidic residues" evidence="17">
    <location>
        <begin position="2704"/>
        <end position="2715"/>
    </location>
</feature>
<feature type="compositionally biased region" description="Basic and acidic residues" evidence="17">
    <location>
        <begin position="1179"/>
        <end position="1190"/>
    </location>
</feature>
<dbReference type="InterPro" id="IPR057057">
    <property type="entry name" value="Spectrin_SYNE1"/>
</dbReference>
<dbReference type="SUPFAM" id="SSF46966">
    <property type="entry name" value="Spectrin repeat"/>
    <property type="match status" value="12"/>
</dbReference>
<evidence type="ECO:0000256" key="13">
    <source>
        <dbReference type="ARBA" id="ARBA00023212"/>
    </source>
</evidence>
<dbReference type="GO" id="GO:0005856">
    <property type="term" value="C:cytoskeleton"/>
    <property type="evidence" value="ECO:0007669"/>
    <property type="project" value="UniProtKB-SubCell"/>
</dbReference>
<feature type="coiled-coil region" evidence="16">
    <location>
        <begin position="3754"/>
        <end position="3815"/>
    </location>
</feature>
<feature type="domain" description="Calponin-homology (CH)" evidence="19">
    <location>
        <begin position="34"/>
        <end position="139"/>
    </location>
</feature>
<feature type="compositionally biased region" description="Polar residues" evidence="17">
    <location>
        <begin position="4988"/>
        <end position="5016"/>
    </location>
</feature>
<keyword evidence="4" id="KW-0963">Cytoplasm</keyword>
<comment type="caution">
    <text evidence="21">The sequence shown here is derived from an EMBL/GenBank/DDBJ whole genome shotgun (WGS) entry which is preliminary data.</text>
</comment>
<gene>
    <name evidence="21" type="ORF">MMEN_LOCUS3603</name>
</gene>
<dbReference type="InterPro" id="IPR018159">
    <property type="entry name" value="Spectrin/alpha-actinin"/>
</dbReference>
<feature type="coiled-coil region" evidence="16">
    <location>
        <begin position="3996"/>
        <end position="4054"/>
    </location>
</feature>
<name>A0A8S4ARQ3_9TELE</name>
<dbReference type="OrthoDB" id="18853at2759"/>
<dbReference type="InterPro" id="IPR012315">
    <property type="entry name" value="KASH"/>
</dbReference>
<feature type="compositionally biased region" description="Basic and acidic residues" evidence="17">
    <location>
        <begin position="7671"/>
        <end position="7680"/>
    </location>
</feature>
<dbReference type="FunFam" id="1.20.58.60:FF:000041">
    <property type="entry name" value="Nesprin-1 isoform 1"/>
    <property type="match status" value="1"/>
</dbReference>
<dbReference type="Gene3D" id="1.20.58.60">
    <property type="match status" value="8"/>
</dbReference>